<dbReference type="InterPro" id="IPR004107">
    <property type="entry name" value="Integrase_SAM-like_N"/>
</dbReference>
<keyword evidence="7 10" id="KW-0238">DNA-binding</keyword>
<feature type="domain" description="Core-binding (CB)" evidence="13">
    <location>
        <begin position="3"/>
        <end position="90"/>
    </location>
</feature>
<proteinExistence type="inferred from homology"/>
<evidence type="ECO:0000259" key="13">
    <source>
        <dbReference type="PROSITE" id="PS51900"/>
    </source>
</evidence>
<evidence type="ECO:0000256" key="4">
    <source>
        <dbReference type="ARBA" id="ARBA00022618"/>
    </source>
</evidence>
<evidence type="ECO:0000256" key="7">
    <source>
        <dbReference type="ARBA" id="ARBA00023125"/>
    </source>
</evidence>
<dbReference type="GO" id="GO:0006313">
    <property type="term" value="P:DNA transposition"/>
    <property type="evidence" value="ECO:0007669"/>
    <property type="project" value="UniProtKB-UniRule"/>
</dbReference>
<feature type="active site" evidence="10">
    <location>
        <position position="175"/>
    </location>
</feature>
<dbReference type="PROSITE" id="PS51898">
    <property type="entry name" value="TYR_RECOMBINASE"/>
    <property type="match status" value="1"/>
</dbReference>
<dbReference type="GO" id="GO:0003677">
    <property type="term" value="F:DNA binding"/>
    <property type="evidence" value="ECO:0007669"/>
    <property type="project" value="UniProtKB-UniRule"/>
</dbReference>
<dbReference type="EMBL" id="JXLI01000010">
    <property type="protein sequence ID" value="KJY56542.1"/>
    <property type="molecule type" value="Genomic_DNA"/>
</dbReference>
<keyword evidence="4 10" id="KW-0132">Cell division</keyword>
<dbReference type="HOGENOM" id="CLU_027562_9_6_9"/>
<dbReference type="NCBIfam" id="NF040815">
    <property type="entry name" value="recomb_XerA_Arch"/>
    <property type="match status" value="1"/>
</dbReference>
<evidence type="ECO:0000256" key="9">
    <source>
        <dbReference type="ARBA" id="ARBA00023306"/>
    </source>
</evidence>
<comment type="subcellular location">
    <subcellularLocation>
        <location evidence="1 10">Cytoplasm</location>
    </subcellularLocation>
</comment>
<evidence type="ECO:0000313" key="15">
    <source>
        <dbReference type="Proteomes" id="UP000033531"/>
    </source>
</evidence>
<evidence type="ECO:0000256" key="5">
    <source>
        <dbReference type="ARBA" id="ARBA00022829"/>
    </source>
</evidence>
<dbReference type="Pfam" id="PF00589">
    <property type="entry name" value="Phage_integrase"/>
    <property type="match status" value="1"/>
</dbReference>
<feature type="active site" evidence="10">
    <location>
        <position position="250"/>
    </location>
</feature>
<dbReference type="Proteomes" id="UP000033531">
    <property type="component" value="Unassembled WGS sequence"/>
</dbReference>
<keyword evidence="9 10" id="KW-0131">Cell cycle</keyword>
<keyword evidence="8 10" id="KW-0233">DNA recombination</keyword>
<dbReference type="InterPro" id="IPR013762">
    <property type="entry name" value="Integrase-like_cat_sf"/>
</dbReference>
<dbReference type="GO" id="GO:0009037">
    <property type="term" value="F:tyrosine-based site-specific recombinase activity"/>
    <property type="evidence" value="ECO:0007669"/>
    <property type="project" value="UniProtKB-UniRule"/>
</dbReference>
<evidence type="ECO:0000256" key="10">
    <source>
        <dbReference type="HAMAP-Rule" id="MF_01808"/>
    </source>
</evidence>
<comment type="caution">
    <text evidence="14">The sequence shown here is derived from an EMBL/GenBank/DDBJ whole genome shotgun (WGS) entry which is preliminary data.</text>
</comment>
<dbReference type="NCBIfam" id="TIGR02224">
    <property type="entry name" value="recomb_XerC"/>
    <property type="match status" value="1"/>
</dbReference>
<dbReference type="Gene3D" id="1.10.443.10">
    <property type="entry name" value="Intergrase catalytic core"/>
    <property type="match status" value="1"/>
</dbReference>
<dbReference type="RefSeq" id="WP_046324811.1">
    <property type="nucleotide sequence ID" value="NZ_JBHTMT010000001.1"/>
</dbReference>
<dbReference type="Gene3D" id="1.10.150.130">
    <property type="match status" value="1"/>
</dbReference>
<keyword evidence="6 10" id="KW-0229">DNA integration</keyword>
<keyword evidence="5 10" id="KW-0159">Chromosome partition</keyword>
<comment type="function">
    <text evidence="10">Site-specific tyrosine recombinase, which acts by catalyzing the cutting and rejoining of the recombining DNA molecules. The XerC-XerD complex is essential to convert dimers of the bacterial chromosome into monomers to permit their segregation at cell division. It also contributes to the segregational stability of plasmids.</text>
</comment>
<comment type="similarity">
    <text evidence="2 10">Belongs to the 'phage' integrase family. XerC subfamily.</text>
</comment>
<evidence type="ECO:0000313" key="14">
    <source>
        <dbReference type="EMBL" id="KJY56542.1"/>
    </source>
</evidence>
<dbReference type="SUPFAM" id="SSF56349">
    <property type="entry name" value="DNA breaking-rejoining enzymes"/>
    <property type="match status" value="1"/>
</dbReference>
<dbReference type="OrthoDB" id="9801717at2"/>
<dbReference type="HAMAP" id="MF_01808">
    <property type="entry name" value="Recomb_XerC_XerD"/>
    <property type="match status" value="1"/>
</dbReference>
<feature type="active site" description="O-(3'-phospho-DNA)-tyrosine intermediate" evidence="10">
    <location>
        <position position="282"/>
    </location>
</feature>
<sequence>MNEQQDDLLVLFTDYLLNERQYSPKTIVSYQTDLKSAKRFWQDSGGFDGWEKIGRRDIEIYLQHLADQNLARSTQSRKMSSLRSFYRFLTRRKIVKIDPTQTIILRAKERKLPQFFYAPELKQVFDSLSGTDPLTLRNLALIELFYTTGMRVSEASNLKGKQIDLDLKIILVHGKGNKDRYVAFDDQTKAALIKYLEDGRQQLLNDQEDSGYVFLNNTGKRLTERGIEYIMQKVFNKAGINGKVHPHELRHSFATAMLNNGADLRSVQELLGHDNLSTTQIYTHVTMSHLQANYEKYFARNDKKDGAK</sequence>
<comment type="subunit">
    <text evidence="10">Forms a cyclic heterotetrameric complex composed of two molecules of XerC and two molecules of XerD.</text>
</comment>
<accession>A0A0F4LCH5</accession>
<name>A0A0F4LCH5_9LACO</name>
<evidence type="ECO:0000256" key="2">
    <source>
        <dbReference type="ARBA" id="ARBA00006657"/>
    </source>
</evidence>
<dbReference type="InterPro" id="IPR044068">
    <property type="entry name" value="CB"/>
</dbReference>
<evidence type="ECO:0000256" key="3">
    <source>
        <dbReference type="ARBA" id="ARBA00022490"/>
    </source>
</evidence>
<evidence type="ECO:0000256" key="6">
    <source>
        <dbReference type="ARBA" id="ARBA00022908"/>
    </source>
</evidence>
<dbReference type="InterPro" id="IPR011931">
    <property type="entry name" value="Recomb_XerC"/>
</dbReference>
<dbReference type="PANTHER" id="PTHR30349:SF77">
    <property type="entry name" value="TYROSINE RECOMBINASE XERC"/>
    <property type="match status" value="1"/>
</dbReference>
<evidence type="ECO:0000256" key="1">
    <source>
        <dbReference type="ARBA" id="ARBA00004496"/>
    </source>
</evidence>
<dbReference type="Pfam" id="PF02899">
    <property type="entry name" value="Phage_int_SAM_1"/>
    <property type="match status" value="1"/>
</dbReference>
<dbReference type="PROSITE" id="PS51900">
    <property type="entry name" value="CB"/>
    <property type="match status" value="1"/>
</dbReference>
<dbReference type="CDD" id="cd00798">
    <property type="entry name" value="INT_XerDC_C"/>
    <property type="match status" value="1"/>
</dbReference>
<dbReference type="InterPro" id="IPR010998">
    <property type="entry name" value="Integrase_recombinase_N"/>
</dbReference>
<dbReference type="PATRIC" id="fig|1218507.3.peg.1049"/>
<dbReference type="STRING" id="1218507.JF74_08800"/>
<evidence type="ECO:0000256" key="8">
    <source>
        <dbReference type="ARBA" id="ARBA00023172"/>
    </source>
</evidence>
<dbReference type="InterPro" id="IPR011010">
    <property type="entry name" value="DNA_brk_join_enz"/>
</dbReference>
<dbReference type="PANTHER" id="PTHR30349">
    <property type="entry name" value="PHAGE INTEGRASE-RELATED"/>
    <property type="match status" value="1"/>
</dbReference>
<dbReference type="GO" id="GO:0007059">
    <property type="term" value="P:chromosome segregation"/>
    <property type="evidence" value="ECO:0007669"/>
    <property type="project" value="UniProtKB-UniRule"/>
</dbReference>
<evidence type="ECO:0000256" key="11">
    <source>
        <dbReference type="NCBIfam" id="TIGR02224"/>
    </source>
</evidence>
<protein>
    <recommendedName>
        <fullName evidence="10 11">Tyrosine recombinase XerC</fullName>
    </recommendedName>
</protein>
<feature type="active site" evidence="10">
    <location>
        <position position="151"/>
    </location>
</feature>
<dbReference type="InterPro" id="IPR050090">
    <property type="entry name" value="Tyrosine_recombinase_XerCD"/>
</dbReference>
<feature type="active site" evidence="10">
    <location>
        <position position="247"/>
    </location>
</feature>
<evidence type="ECO:0000259" key="12">
    <source>
        <dbReference type="PROSITE" id="PS51898"/>
    </source>
</evidence>
<dbReference type="InterPro" id="IPR023009">
    <property type="entry name" value="Tyrosine_recombinase_XerC/XerD"/>
</dbReference>
<keyword evidence="3 10" id="KW-0963">Cytoplasm</keyword>
<feature type="active site" evidence="10">
    <location>
        <position position="273"/>
    </location>
</feature>
<dbReference type="InterPro" id="IPR002104">
    <property type="entry name" value="Integrase_catalytic"/>
</dbReference>
<reference evidence="14 15" key="1">
    <citation type="submission" date="2015-01" db="EMBL/GenBank/DDBJ databases">
        <title>Comparative genomics of the lactic acid bacteria isolated from the honey bee gut.</title>
        <authorList>
            <person name="Ellegaard K.M."/>
            <person name="Tamarit D."/>
            <person name="Javelind E."/>
            <person name="Olofsson T."/>
            <person name="Andersson S.G."/>
            <person name="Vasquez A."/>
        </authorList>
    </citation>
    <scope>NUCLEOTIDE SEQUENCE [LARGE SCALE GENOMIC DNA]</scope>
    <source>
        <strain evidence="14 15">Hma8</strain>
    </source>
</reference>
<dbReference type="GO" id="GO:0005737">
    <property type="term" value="C:cytoplasm"/>
    <property type="evidence" value="ECO:0007669"/>
    <property type="project" value="UniProtKB-SubCell"/>
</dbReference>
<feature type="domain" description="Tyr recombinase" evidence="12">
    <location>
        <begin position="111"/>
        <end position="295"/>
    </location>
</feature>
<dbReference type="AlphaFoldDB" id="A0A0F4LCH5"/>
<gene>
    <name evidence="10 14" type="primary">xerC</name>
    <name evidence="14" type="ORF">JF74_08800</name>
</gene>
<dbReference type="GO" id="GO:0051301">
    <property type="term" value="P:cell division"/>
    <property type="evidence" value="ECO:0007669"/>
    <property type="project" value="UniProtKB-UniRule"/>
</dbReference>
<organism evidence="14 15">
    <name type="scientific">Lactobacillus melliventris</name>
    <dbReference type="NCBI Taxonomy" id="1218507"/>
    <lineage>
        <taxon>Bacteria</taxon>
        <taxon>Bacillati</taxon>
        <taxon>Bacillota</taxon>
        <taxon>Bacilli</taxon>
        <taxon>Lactobacillales</taxon>
        <taxon>Lactobacillaceae</taxon>
        <taxon>Lactobacillus</taxon>
    </lineage>
</organism>